<evidence type="ECO:0000313" key="1">
    <source>
        <dbReference type="EMBL" id="SFN14928.1"/>
    </source>
</evidence>
<dbReference type="Gene3D" id="1.10.390.10">
    <property type="entry name" value="Neutral Protease Domain 2"/>
    <property type="match status" value="1"/>
</dbReference>
<reference evidence="2" key="1">
    <citation type="submission" date="2016-10" db="EMBL/GenBank/DDBJ databases">
        <authorList>
            <person name="Varghese N."/>
            <person name="Submissions S."/>
        </authorList>
    </citation>
    <scope>NUCLEOTIDE SEQUENCE [LARGE SCALE GENOMIC DNA]</scope>
    <source>
        <strain evidence="2">DSM 4002</strain>
    </source>
</reference>
<dbReference type="RefSeq" id="WP_244530699.1">
    <property type="nucleotide sequence ID" value="NZ_CBCRUM010000013.1"/>
</dbReference>
<evidence type="ECO:0008006" key="3">
    <source>
        <dbReference type="Google" id="ProtNLM"/>
    </source>
</evidence>
<accession>A0A1I4WMD7</accession>
<dbReference type="AlphaFoldDB" id="A0A1I4WMD7"/>
<name>A0A1I4WMD7_9FLAO</name>
<dbReference type="eggNOG" id="COG0308">
    <property type="taxonomic scope" value="Bacteria"/>
</dbReference>
<dbReference type="InterPro" id="IPR027268">
    <property type="entry name" value="Peptidase_M4/M1_CTD_sf"/>
</dbReference>
<organism evidence="1 2">
    <name type="scientific">Flavobacterium succinicans</name>
    <dbReference type="NCBI Taxonomy" id="29536"/>
    <lineage>
        <taxon>Bacteria</taxon>
        <taxon>Pseudomonadati</taxon>
        <taxon>Bacteroidota</taxon>
        <taxon>Flavobacteriia</taxon>
        <taxon>Flavobacteriales</taxon>
        <taxon>Flavobacteriaceae</taxon>
        <taxon>Flavobacterium</taxon>
    </lineage>
</organism>
<sequence>MRHFTIILSIFLFFLSALIRAQHQIQLKAAVNWTEKSIYVEQQIDFVNSSQDTLKSITLNDWNHAYSGVNTPLAGRFSDEFYRGFHLANKEEYGSTKNLIIQNKTNQALTWKRLAKHPDLVELFLEHPLLPNETINFKLFYSVKIPNERFTGIGYTAKKMVLKDWFLMPARYENHRFITNSNYDLEDIANALSNCTIELKVPLHFAITSDLNITQETSDANATTYTLQGKDRSTFNLYIETKNSFVSYKNDFLEIQTNLKDYQIDPIQKAIIIDQIANFARSQLGTLSEEKITVSQTDYDHNPFYGLNQLPAFLSPFSNKFIFELQFLKTFLNNYLKNSLRLDPRKDHWIIDAIQIYSMMQYVDLYHPESKMLGSIGSIKLLKSYHLVNLDFNEQYSYFYMLMARKNLDQPLSNSKNSLIKFNEQISNKYRAGLSFRYLDAYLNNQIVFNAITDFMALNKKQQTSSTDLKAILTQHAKQPLDWFFDTLIDSRKLIDYKFETVIKSKDSLSFALKSKTNIHVPIPIYGLKNGSVVFKKWIDVAKNPDSLYTVDSNDAEKIIINYKNEVPEFNLRNNWKKLDGFFPNNRPLKFVFLKDLEDPYYNQVLYTPVLGFNVYDGFLPGIRLHNKTILNKPFTFDFSPMYSIKAKNFSGSGFFTVNQWYRDSRLYNVRYSLGASYFHYAPDATYLRLNPMIQMQIRNQDFRDNRKQLIVMRHVMVDREKSAIVNDNSLLNYSVFNARYINSKTEITNHLSFNTDLQLSEAFGKTSIEIEYRKLLRNNRQMNLRFYAGHFLYNTSRSSDFFSFALDRPTDYLFDYNYYGRSESTSFFSRQFIMAEGGFKSKLSTPYANQWLSSCNASFSIWNWIECYGDVGFIKNKGNNAQFVYDSGIRLNLVPDYFELFFPMYSNNGWEVAQENYNQKIRFVVTFDPSKLINLFTRKWF</sequence>
<dbReference type="Proteomes" id="UP000182961">
    <property type="component" value="Unassembled WGS sequence"/>
</dbReference>
<dbReference type="EMBL" id="FOUT01000007">
    <property type="protein sequence ID" value="SFN14928.1"/>
    <property type="molecule type" value="Genomic_DNA"/>
</dbReference>
<proteinExistence type="predicted"/>
<evidence type="ECO:0000313" key="2">
    <source>
        <dbReference type="Proteomes" id="UP000182961"/>
    </source>
</evidence>
<keyword evidence="2" id="KW-1185">Reference proteome</keyword>
<protein>
    <recommendedName>
        <fullName evidence="3">Aminopeptidase</fullName>
    </recommendedName>
</protein>
<gene>
    <name evidence="1" type="ORF">SAMN05444143_10716</name>
</gene>